<dbReference type="AlphaFoldDB" id="W6QDM4"/>
<accession>W6QDM4</accession>
<reference evidence="1" key="1">
    <citation type="journal article" date="2014" name="Nat. Commun.">
        <title>Multiple recent horizontal transfers of a large genomic region in cheese making fungi.</title>
        <authorList>
            <person name="Cheeseman K."/>
            <person name="Ropars J."/>
            <person name="Renault P."/>
            <person name="Dupont J."/>
            <person name="Gouzy J."/>
            <person name="Branca A."/>
            <person name="Abraham A.L."/>
            <person name="Ceppi M."/>
            <person name="Conseiller E."/>
            <person name="Debuchy R."/>
            <person name="Malagnac F."/>
            <person name="Goarin A."/>
            <person name="Silar P."/>
            <person name="Lacoste S."/>
            <person name="Sallet E."/>
            <person name="Bensimon A."/>
            <person name="Giraud T."/>
            <person name="Brygoo Y."/>
        </authorList>
    </citation>
    <scope>NUCLEOTIDE SEQUENCE [LARGE SCALE GENOMIC DNA]</scope>
    <source>
        <strain evidence="1">FM164</strain>
    </source>
</reference>
<dbReference type="EMBL" id="HG792016">
    <property type="protein sequence ID" value="CDM32244.1"/>
    <property type="molecule type" value="Genomic_DNA"/>
</dbReference>
<proteinExistence type="predicted"/>
<protein>
    <submittedName>
        <fullName evidence="1">Genomic scaffold, ProqFM164S02</fullName>
    </submittedName>
</protein>
<organism evidence="1 2">
    <name type="scientific">Penicillium roqueforti (strain FM164)</name>
    <dbReference type="NCBI Taxonomy" id="1365484"/>
    <lineage>
        <taxon>Eukaryota</taxon>
        <taxon>Fungi</taxon>
        <taxon>Dikarya</taxon>
        <taxon>Ascomycota</taxon>
        <taxon>Pezizomycotina</taxon>
        <taxon>Eurotiomycetes</taxon>
        <taxon>Eurotiomycetidae</taxon>
        <taxon>Eurotiales</taxon>
        <taxon>Aspergillaceae</taxon>
        <taxon>Penicillium</taxon>
    </lineage>
</organism>
<dbReference type="Proteomes" id="UP000030686">
    <property type="component" value="Unassembled WGS sequence"/>
</dbReference>
<name>W6QDM4_PENRF</name>
<keyword evidence="2" id="KW-1185">Reference proteome</keyword>
<evidence type="ECO:0000313" key="2">
    <source>
        <dbReference type="Proteomes" id="UP000030686"/>
    </source>
</evidence>
<sequence>MPIHNTFREAKGFHELVAFLMKVFEVIQLVPRMGLTYVLSRERIRMPPLD</sequence>
<evidence type="ECO:0000313" key="1">
    <source>
        <dbReference type="EMBL" id="CDM32244.1"/>
    </source>
</evidence>
<gene>
    <name evidence="1" type="ORF">PROQFM164_S02g002395</name>
</gene>